<dbReference type="SMART" id="SM00854">
    <property type="entry name" value="PGA_cap"/>
    <property type="match status" value="1"/>
</dbReference>
<name>A0AAD5DTF6_9CHLO</name>
<accession>A0AAD5DTF6</accession>
<evidence type="ECO:0000259" key="2">
    <source>
        <dbReference type="SMART" id="SM00854"/>
    </source>
</evidence>
<dbReference type="Proteomes" id="UP001205105">
    <property type="component" value="Unassembled WGS sequence"/>
</dbReference>
<dbReference type="EMBL" id="JADXDR010000085">
    <property type="protein sequence ID" value="KAI7840089.1"/>
    <property type="molecule type" value="Genomic_DNA"/>
</dbReference>
<keyword evidence="4" id="KW-1185">Reference proteome</keyword>
<dbReference type="InterPro" id="IPR052169">
    <property type="entry name" value="CW_Biosynth-Accessory"/>
</dbReference>
<dbReference type="SUPFAM" id="SSF56300">
    <property type="entry name" value="Metallo-dependent phosphatases"/>
    <property type="match status" value="1"/>
</dbReference>
<reference evidence="3" key="1">
    <citation type="submission" date="2020-11" db="EMBL/GenBank/DDBJ databases">
        <title>Chlorella ohadii genome sequencing and assembly.</title>
        <authorList>
            <person name="Murik O."/>
            <person name="Treves H."/>
            <person name="Kedem I."/>
            <person name="Shotland Y."/>
            <person name="Kaplan A."/>
        </authorList>
    </citation>
    <scope>NUCLEOTIDE SEQUENCE</scope>
    <source>
        <strain evidence="3">1</strain>
    </source>
</reference>
<evidence type="ECO:0000313" key="4">
    <source>
        <dbReference type="Proteomes" id="UP001205105"/>
    </source>
</evidence>
<feature type="domain" description="Capsule synthesis protein CapA" evidence="2">
    <location>
        <begin position="1"/>
        <end position="299"/>
    </location>
</feature>
<dbReference type="Pfam" id="PF09587">
    <property type="entry name" value="PGA_cap"/>
    <property type="match status" value="1"/>
</dbReference>
<comment type="caution">
    <text evidence="3">The sequence shown here is derived from an EMBL/GenBank/DDBJ whole genome shotgun (WGS) entry which is preliminary data.</text>
</comment>
<gene>
    <name evidence="3" type="ORF">COHA_006218</name>
</gene>
<dbReference type="InterPro" id="IPR029052">
    <property type="entry name" value="Metallo-depent_PP-like"/>
</dbReference>
<evidence type="ECO:0000313" key="3">
    <source>
        <dbReference type="EMBL" id="KAI7840089.1"/>
    </source>
</evidence>
<dbReference type="PANTHER" id="PTHR33393">
    <property type="entry name" value="POLYGLUTAMINE SYNTHESIS ACCESSORY PROTEIN RV0574C-RELATED"/>
    <property type="match status" value="1"/>
</dbReference>
<organism evidence="3 4">
    <name type="scientific">Chlorella ohadii</name>
    <dbReference type="NCBI Taxonomy" id="2649997"/>
    <lineage>
        <taxon>Eukaryota</taxon>
        <taxon>Viridiplantae</taxon>
        <taxon>Chlorophyta</taxon>
        <taxon>core chlorophytes</taxon>
        <taxon>Trebouxiophyceae</taxon>
        <taxon>Chlorellales</taxon>
        <taxon>Chlorellaceae</taxon>
        <taxon>Chlorella clade</taxon>
        <taxon>Chlorella</taxon>
    </lineage>
</organism>
<sequence length="405" mass="43482">MLTGDVMLGRGVDQILPHHCDPTLYESCVRDARAYVQLATTANGPLPAERPAAYPWGVALRDMQEKAPDARIINLETAVTTNDDPWPRKGINYRMHPGNAATITAAGIDVCVLANNHVLDWQEEGLLETLDTLHSAGLQTAGAGRDLAEAEAPAVIPLPPSTAAAAADSAGGSTAAAAQPGRLLVWAIGHGSSGVFDSWAAGQRRPGVALADLSPAGVAHVAGLVARHKRPGDIALVSVHWGSNWGFDVPKEHRRFAHALIDEAGVDVVHGHSSHHAKGAEVYRGRLLLYGCGDLISVRDYEGITNYEIESYYPPEQYRDDVGVLWYADVSTADGRLCQLIMTPTRLKHLSLHPPDPADMRYITHTLDRECRKLGGSRGVRAVVGSGSLLLQLDEQAEEGGRREE</sequence>
<comment type="similarity">
    <text evidence="1">Belongs to the CapA family.</text>
</comment>
<protein>
    <recommendedName>
        <fullName evidence="2">Capsule synthesis protein CapA domain-containing protein</fullName>
    </recommendedName>
</protein>
<dbReference type="PANTHER" id="PTHR33393:SF11">
    <property type="entry name" value="POLYGLUTAMINE SYNTHESIS ACCESSORY PROTEIN RV0574C-RELATED"/>
    <property type="match status" value="1"/>
</dbReference>
<evidence type="ECO:0000256" key="1">
    <source>
        <dbReference type="ARBA" id="ARBA00005662"/>
    </source>
</evidence>
<dbReference type="Gene3D" id="3.60.21.10">
    <property type="match status" value="1"/>
</dbReference>
<proteinExistence type="inferred from homology"/>
<dbReference type="AlphaFoldDB" id="A0AAD5DTF6"/>
<dbReference type="CDD" id="cd07381">
    <property type="entry name" value="MPP_CapA"/>
    <property type="match status" value="1"/>
</dbReference>
<dbReference type="InterPro" id="IPR019079">
    <property type="entry name" value="Capsule_synth_CapA"/>
</dbReference>